<keyword evidence="6" id="KW-1185">Reference proteome</keyword>
<keyword evidence="1" id="KW-0479">Metal-binding</keyword>
<keyword evidence="3" id="KW-0464">Manganese</keyword>
<comment type="similarity">
    <text evidence="4">Belongs to the arginase family.</text>
</comment>
<evidence type="ECO:0000256" key="3">
    <source>
        <dbReference type="ARBA" id="ARBA00023211"/>
    </source>
</evidence>
<reference evidence="5" key="1">
    <citation type="submission" date="2022-05" db="EMBL/GenBank/DDBJ databases">
        <authorList>
            <person name="Pankratov T."/>
        </authorList>
    </citation>
    <scope>NUCLEOTIDE SEQUENCE</scope>
    <source>
        <strain evidence="5">BP6-180914</strain>
    </source>
</reference>
<dbReference type="SUPFAM" id="SSF52768">
    <property type="entry name" value="Arginase/deacetylase"/>
    <property type="match status" value="1"/>
</dbReference>
<gene>
    <name evidence="5" type="ORF">M8523_26120</name>
</gene>
<dbReference type="GO" id="GO:0005737">
    <property type="term" value="C:cytoplasm"/>
    <property type="evidence" value="ECO:0007669"/>
    <property type="project" value="TreeGrafter"/>
</dbReference>
<organism evidence="5 6">
    <name type="scientific">Lichenifustis flavocetrariae</name>
    <dbReference type="NCBI Taxonomy" id="2949735"/>
    <lineage>
        <taxon>Bacteria</taxon>
        <taxon>Pseudomonadati</taxon>
        <taxon>Pseudomonadota</taxon>
        <taxon>Alphaproteobacteria</taxon>
        <taxon>Hyphomicrobiales</taxon>
        <taxon>Lichenihabitantaceae</taxon>
        <taxon>Lichenifustis</taxon>
    </lineage>
</organism>
<dbReference type="EMBL" id="JAMOIM010000026">
    <property type="protein sequence ID" value="MCW6511463.1"/>
    <property type="molecule type" value="Genomic_DNA"/>
</dbReference>
<accession>A0AA42CLC9</accession>
<dbReference type="AlphaFoldDB" id="A0AA42CLC9"/>
<dbReference type="GO" id="GO:0030145">
    <property type="term" value="F:manganese ion binding"/>
    <property type="evidence" value="ECO:0007669"/>
    <property type="project" value="TreeGrafter"/>
</dbReference>
<dbReference type="RefSeq" id="WP_282587838.1">
    <property type="nucleotide sequence ID" value="NZ_JAMOIM010000026.1"/>
</dbReference>
<dbReference type="PANTHER" id="PTHR43782">
    <property type="entry name" value="ARGINASE"/>
    <property type="match status" value="1"/>
</dbReference>
<dbReference type="Proteomes" id="UP001165667">
    <property type="component" value="Unassembled WGS sequence"/>
</dbReference>
<dbReference type="InterPro" id="IPR006035">
    <property type="entry name" value="Ureohydrolase"/>
</dbReference>
<evidence type="ECO:0000313" key="5">
    <source>
        <dbReference type="EMBL" id="MCW6511463.1"/>
    </source>
</evidence>
<comment type="caution">
    <text evidence="5">The sequence shown here is derived from an EMBL/GenBank/DDBJ whole genome shotgun (WGS) entry which is preliminary data.</text>
</comment>
<sequence>MKITIYAGNAGDRNDRGMRGAVDLGSAIAERCGVPARTVAATVKPIEGGWAEQLQAAAPNLRLLAQRVVERLDAGEPMVITMGRCAASIATLPLVARRFPDAAIVYFDAHGDCNVPVEDRVTDYLGGMVISGAAGEWDTGFGQDVDLTNVILVGARDLDPPEQVRIDSGQIRLVPVGPRLGARLKNAIGGRRVYVHFDCDVLDAGLLATEYQVPGGLQWIDLLDAFEILAAHELLGLEITEYEASWPGGKPTDPSQLLSAMQPVLAVLQSRRFGNSSAESAPCPP</sequence>
<dbReference type="InterPro" id="IPR023696">
    <property type="entry name" value="Ureohydrolase_dom_sf"/>
</dbReference>
<evidence type="ECO:0000256" key="2">
    <source>
        <dbReference type="ARBA" id="ARBA00022801"/>
    </source>
</evidence>
<dbReference type="Gene3D" id="3.40.800.10">
    <property type="entry name" value="Ureohydrolase domain"/>
    <property type="match status" value="1"/>
</dbReference>
<keyword evidence="2" id="KW-0378">Hydrolase</keyword>
<evidence type="ECO:0000256" key="1">
    <source>
        <dbReference type="ARBA" id="ARBA00022723"/>
    </source>
</evidence>
<dbReference type="PANTHER" id="PTHR43782:SF3">
    <property type="entry name" value="ARGINASE"/>
    <property type="match status" value="1"/>
</dbReference>
<proteinExistence type="inferred from homology"/>
<protein>
    <submittedName>
        <fullName evidence="5">Arginase family protein</fullName>
    </submittedName>
</protein>
<name>A0AA42CLC9_9HYPH</name>
<evidence type="ECO:0000313" key="6">
    <source>
        <dbReference type="Proteomes" id="UP001165667"/>
    </source>
</evidence>
<evidence type="ECO:0000256" key="4">
    <source>
        <dbReference type="PROSITE-ProRule" id="PRU00742"/>
    </source>
</evidence>
<dbReference type="CDD" id="cd09999">
    <property type="entry name" value="Arginase-like_1"/>
    <property type="match status" value="1"/>
</dbReference>
<dbReference type="Pfam" id="PF00491">
    <property type="entry name" value="Arginase"/>
    <property type="match status" value="1"/>
</dbReference>
<dbReference type="GO" id="GO:0004053">
    <property type="term" value="F:arginase activity"/>
    <property type="evidence" value="ECO:0007669"/>
    <property type="project" value="TreeGrafter"/>
</dbReference>
<dbReference type="PROSITE" id="PS51409">
    <property type="entry name" value="ARGINASE_2"/>
    <property type="match status" value="1"/>
</dbReference>